<gene>
    <name evidence="1" type="primary">Il12rb2</name>
    <name evidence="1" type="ORF">BUCCAP_R06826</name>
</gene>
<evidence type="ECO:0000313" key="2">
    <source>
        <dbReference type="Proteomes" id="UP000534107"/>
    </source>
</evidence>
<proteinExistence type="predicted"/>
<dbReference type="EMBL" id="VWZO01002105">
    <property type="protein sequence ID" value="NXH10493.1"/>
    <property type="molecule type" value="Genomic_DNA"/>
</dbReference>
<feature type="non-terminal residue" evidence="1">
    <location>
        <position position="1"/>
    </location>
</feature>
<comment type="caution">
    <text evidence="1">The sequence shown here is derived from an EMBL/GenBank/DDBJ whole genome shotgun (WGS) entry which is preliminary data.</text>
</comment>
<name>A0A7K9H9J0_9PICI</name>
<dbReference type="AlphaFoldDB" id="A0A7K9H9J0"/>
<protein>
    <submittedName>
        <fullName evidence="1">I12R2 protein</fullName>
    </submittedName>
</protein>
<dbReference type="OrthoDB" id="10005435at2759"/>
<reference evidence="1 2" key="1">
    <citation type="submission" date="2019-09" db="EMBL/GenBank/DDBJ databases">
        <title>Bird 10,000 Genomes (B10K) Project - Family phase.</title>
        <authorList>
            <person name="Zhang G."/>
        </authorList>
    </citation>
    <scope>NUCLEOTIDE SEQUENCE [LARGE SCALE GENOMIC DNA]</scope>
    <source>
        <strain evidence="1">B10K-DU-001-16</strain>
        <tissue evidence="1">Muscle</tissue>
    </source>
</reference>
<keyword evidence="2" id="KW-1185">Reference proteome</keyword>
<dbReference type="Proteomes" id="UP000534107">
    <property type="component" value="Unassembled WGS sequence"/>
</dbReference>
<feature type="non-terminal residue" evidence="1">
    <location>
        <position position="78"/>
    </location>
</feature>
<sequence>GSSLSTTFRVQTYGKHMFSCKTICGPRKKVICGIDIQSASPPEEPQNVSCIQHGTQGHPMCTWNKGSFTYLHTTYVLQ</sequence>
<dbReference type="InterPro" id="IPR036116">
    <property type="entry name" value="FN3_sf"/>
</dbReference>
<evidence type="ECO:0000313" key="1">
    <source>
        <dbReference type="EMBL" id="NXH10493.1"/>
    </source>
</evidence>
<dbReference type="Gene3D" id="2.60.40.10">
    <property type="entry name" value="Immunoglobulins"/>
    <property type="match status" value="1"/>
</dbReference>
<dbReference type="SUPFAM" id="SSF49265">
    <property type="entry name" value="Fibronectin type III"/>
    <property type="match status" value="1"/>
</dbReference>
<organism evidence="1 2">
    <name type="scientific">Bucco capensis</name>
    <name type="common">collared puffbird</name>
    <dbReference type="NCBI Taxonomy" id="135168"/>
    <lineage>
        <taxon>Eukaryota</taxon>
        <taxon>Metazoa</taxon>
        <taxon>Chordata</taxon>
        <taxon>Craniata</taxon>
        <taxon>Vertebrata</taxon>
        <taxon>Euteleostomi</taxon>
        <taxon>Archelosauria</taxon>
        <taxon>Archosauria</taxon>
        <taxon>Dinosauria</taxon>
        <taxon>Saurischia</taxon>
        <taxon>Theropoda</taxon>
        <taxon>Coelurosauria</taxon>
        <taxon>Aves</taxon>
        <taxon>Neognathae</taxon>
        <taxon>Neoaves</taxon>
        <taxon>Telluraves</taxon>
        <taxon>Coraciimorphae</taxon>
        <taxon>Piciformes</taxon>
        <taxon>Bucconidae</taxon>
        <taxon>Bucco</taxon>
    </lineage>
</organism>
<accession>A0A7K9H9J0</accession>
<dbReference type="InterPro" id="IPR013783">
    <property type="entry name" value="Ig-like_fold"/>
</dbReference>